<protein>
    <submittedName>
        <fullName evidence="2">Uncharacterized protein</fullName>
    </submittedName>
</protein>
<dbReference type="OrthoDB" id="5952536at2759"/>
<feature type="signal peptide" evidence="1">
    <location>
        <begin position="1"/>
        <end position="21"/>
    </location>
</feature>
<dbReference type="EMBL" id="JADNRY010000070">
    <property type="protein sequence ID" value="KAF9067628.1"/>
    <property type="molecule type" value="Genomic_DNA"/>
</dbReference>
<evidence type="ECO:0000256" key="1">
    <source>
        <dbReference type="SAM" id="SignalP"/>
    </source>
</evidence>
<gene>
    <name evidence="2" type="ORF">BDP27DRAFT_1422646</name>
</gene>
<evidence type="ECO:0000313" key="3">
    <source>
        <dbReference type="Proteomes" id="UP000772434"/>
    </source>
</evidence>
<dbReference type="Proteomes" id="UP000772434">
    <property type="component" value="Unassembled WGS sequence"/>
</dbReference>
<dbReference type="AlphaFoldDB" id="A0A9P5PPI7"/>
<evidence type="ECO:0000313" key="2">
    <source>
        <dbReference type="EMBL" id="KAF9067628.1"/>
    </source>
</evidence>
<organism evidence="2 3">
    <name type="scientific">Rhodocollybia butyracea</name>
    <dbReference type="NCBI Taxonomy" id="206335"/>
    <lineage>
        <taxon>Eukaryota</taxon>
        <taxon>Fungi</taxon>
        <taxon>Dikarya</taxon>
        <taxon>Basidiomycota</taxon>
        <taxon>Agaricomycotina</taxon>
        <taxon>Agaricomycetes</taxon>
        <taxon>Agaricomycetidae</taxon>
        <taxon>Agaricales</taxon>
        <taxon>Marasmiineae</taxon>
        <taxon>Omphalotaceae</taxon>
        <taxon>Rhodocollybia</taxon>
    </lineage>
</organism>
<name>A0A9P5PPI7_9AGAR</name>
<keyword evidence="3" id="KW-1185">Reference proteome</keyword>
<keyword evidence="1" id="KW-0732">Signal</keyword>
<proteinExistence type="predicted"/>
<accession>A0A9P5PPI7</accession>
<feature type="chain" id="PRO_5040369098" evidence="1">
    <location>
        <begin position="22"/>
        <end position="97"/>
    </location>
</feature>
<comment type="caution">
    <text evidence="2">The sequence shown here is derived from an EMBL/GenBank/DDBJ whole genome shotgun (WGS) entry which is preliminary data.</text>
</comment>
<sequence length="97" mass="10763">MTLPVLMVPAVLCATSGELTGIDFPNVQITANVCIVEESKSDQWKGRCDHSSISGLHVVFYEPWVLDIKLTKFNNKDLPFNKDPDCPWTVLKAGSNK</sequence>
<reference evidence="2" key="1">
    <citation type="submission" date="2020-11" db="EMBL/GenBank/DDBJ databases">
        <authorList>
            <consortium name="DOE Joint Genome Institute"/>
            <person name="Ahrendt S."/>
            <person name="Riley R."/>
            <person name="Andreopoulos W."/>
            <person name="Labutti K."/>
            <person name="Pangilinan J."/>
            <person name="Ruiz-Duenas F.J."/>
            <person name="Barrasa J.M."/>
            <person name="Sanchez-Garcia M."/>
            <person name="Camarero S."/>
            <person name="Miyauchi S."/>
            <person name="Serrano A."/>
            <person name="Linde D."/>
            <person name="Babiker R."/>
            <person name="Drula E."/>
            <person name="Ayuso-Fernandez I."/>
            <person name="Pacheco R."/>
            <person name="Padilla G."/>
            <person name="Ferreira P."/>
            <person name="Barriuso J."/>
            <person name="Kellner H."/>
            <person name="Castanera R."/>
            <person name="Alfaro M."/>
            <person name="Ramirez L."/>
            <person name="Pisabarro A.G."/>
            <person name="Kuo A."/>
            <person name="Tritt A."/>
            <person name="Lipzen A."/>
            <person name="He G."/>
            <person name="Yan M."/>
            <person name="Ng V."/>
            <person name="Cullen D."/>
            <person name="Martin F."/>
            <person name="Rosso M.-N."/>
            <person name="Henrissat B."/>
            <person name="Hibbett D."/>
            <person name="Martinez A.T."/>
            <person name="Grigoriev I.V."/>
        </authorList>
    </citation>
    <scope>NUCLEOTIDE SEQUENCE</scope>
    <source>
        <strain evidence="2">AH 40177</strain>
    </source>
</reference>